<dbReference type="PROSITE" id="PS51257">
    <property type="entry name" value="PROKAR_LIPOPROTEIN"/>
    <property type="match status" value="1"/>
</dbReference>
<evidence type="ECO:0000256" key="2">
    <source>
        <dbReference type="SAM" id="SignalP"/>
    </source>
</evidence>
<gene>
    <name evidence="4" type="ORF">KY5_6761</name>
</gene>
<keyword evidence="5" id="KW-1185">Reference proteome</keyword>
<feature type="compositionally biased region" description="Polar residues" evidence="1">
    <location>
        <begin position="44"/>
        <end position="61"/>
    </location>
</feature>
<organism evidence="4 5">
    <name type="scientific">Streptomyces formicae</name>
    <dbReference type="NCBI Taxonomy" id="1616117"/>
    <lineage>
        <taxon>Bacteria</taxon>
        <taxon>Bacillati</taxon>
        <taxon>Actinomycetota</taxon>
        <taxon>Actinomycetes</taxon>
        <taxon>Kitasatosporales</taxon>
        <taxon>Streptomycetaceae</taxon>
        <taxon>Streptomyces</taxon>
    </lineage>
</organism>
<sequence length="252" mass="26032">MTVIPRPLRQALALSATALLVAGCGLSAELDREANPEREPRTEATPSDATPSEATPSQPTRSAPGAPGDVALGPDGRSPADAPSAGTPRCPESGVTMSPGMVSATMGLRAMSVTVTNCGKGVRRINGYPDIRVRGVDKQLFRVNVLKGTEPVTTMDDPGPRRVTLKPGESAYTSLVWRYSAVDAATLEGSGVYVEIGTGKGAARQTIQPDGGLDIGETGMLGTTAWQRSPSDEEPRSRGARPTAPAPSTPAS</sequence>
<keyword evidence="4" id="KW-0449">Lipoprotein</keyword>
<dbReference type="InterPro" id="IPR025326">
    <property type="entry name" value="DUF4232"/>
</dbReference>
<evidence type="ECO:0000256" key="1">
    <source>
        <dbReference type="SAM" id="MobiDB-lite"/>
    </source>
</evidence>
<keyword evidence="2" id="KW-0732">Signal</keyword>
<proteinExistence type="predicted"/>
<feature type="compositionally biased region" description="Basic and acidic residues" evidence="1">
    <location>
        <begin position="29"/>
        <end position="42"/>
    </location>
</feature>
<dbReference type="RefSeq" id="WP_098245843.1">
    <property type="nucleotide sequence ID" value="NZ_CP022685.1"/>
</dbReference>
<dbReference type="Proteomes" id="UP000221011">
    <property type="component" value="Chromosome"/>
</dbReference>
<name>A0A291QJ77_9ACTN</name>
<accession>A0A291QJ77</accession>
<dbReference type="Pfam" id="PF14016">
    <property type="entry name" value="DUF4232"/>
    <property type="match status" value="1"/>
</dbReference>
<evidence type="ECO:0000259" key="3">
    <source>
        <dbReference type="Pfam" id="PF14016"/>
    </source>
</evidence>
<protein>
    <submittedName>
        <fullName evidence="4">Putative lipoprotein</fullName>
    </submittedName>
</protein>
<feature type="region of interest" description="Disordered" evidence="1">
    <location>
        <begin position="205"/>
        <end position="252"/>
    </location>
</feature>
<dbReference type="AlphaFoldDB" id="A0A291QJ77"/>
<feature type="region of interest" description="Disordered" evidence="1">
    <location>
        <begin position="29"/>
        <end position="98"/>
    </location>
</feature>
<feature type="domain" description="DUF4232" evidence="3">
    <location>
        <begin position="90"/>
        <end position="227"/>
    </location>
</feature>
<feature type="signal peptide" evidence="2">
    <location>
        <begin position="1"/>
        <end position="27"/>
    </location>
</feature>
<feature type="chain" id="PRO_5012922965" evidence="2">
    <location>
        <begin position="28"/>
        <end position="252"/>
    </location>
</feature>
<dbReference type="KEGG" id="sfk:KY5_6761"/>
<evidence type="ECO:0000313" key="5">
    <source>
        <dbReference type="Proteomes" id="UP000221011"/>
    </source>
</evidence>
<dbReference type="EMBL" id="CP022685">
    <property type="protein sequence ID" value="ATL31779.1"/>
    <property type="molecule type" value="Genomic_DNA"/>
</dbReference>
<reference evidence="4 5" key="1">
    <citation type="submission" date="2017-08" db="EMBL/GenBank/DDBJ databases">
        <title>Complete Genome Sequence of Streptomyces formicae KY5, the formicamycin producer.</title>
        <authorList>
            <person name="Holmes N.A."/>
            <person name="Devine R."/>
            <person name="Qin Z."/>
            <person name="Seipke R.F."/>
            <person name="Wilkinson B."/>
            <person name="Hutchings M.I."/>
        </authorList>
    </citation>
    <scope>NUCLEOTIDE SEQUENCE [LARGE SCALE GENOMIC DNA]</scope>
    <source>
        <strain evidence="4 5">KY5</strain>
    </source>
</reference>
<evidence type="ECO:0000313" key="4">
    <source>
        <dbReference type="EMBL" id="ATL31779.1"/>
    </source>
</evidence>